<name>A0A2S6AME3_9NOCA</name>
<sequence>MGIAVDGSSGEVYVLASNEMVVLDPDAKTVRNRAPVQPGATEIAFDPAHHAAWVANNRRSNDPADRKVNIFDTRSKQMVGSVELQYPALAVGVDSGANYAFVVNRPDDQTVSPEARAWLSVFDTNTMALVSTVELPFAAYAIEIDSVTHTAVVSGWMHAALVSTQTFAIDRSRNIRSDSSSVTAAVDSRRGSAYIASDEKLTSIDFRTGSNVAEREIRWEEGPMAIGPAGRLLVTDNHNGALLVIDPATAEVRAQISVGAAPGGVASTPDGKTAYVYSNSGQSVTVVKFA</sequence>
<gene>
    <name evidence="1" type="ORF">C5E45_20130</name>
</gene>
<organism evidence="1 2">
    <name type="scientific">Nocardia nova</name>
    <dbReference type="NCBI Taxonomy" id="37330"/>
    <lineage>
        <taxon>Bacteria</taxon>
        <taxon>Bacillati</taxon>
        <taxon>Actinomycetota</taxon>
        <taxon>Actinomycetes</taxon>
        <taxon>Mycobacteriales</taxon>
        <taxon>Nocardiaceae</taxon>
        <taxon>Nocardia</taxon>
    </lineage>
</organism>
<dbReference type="EMBL" id="PSZC01000014">
    <property type="protein sequence ID" value="PPJ36363.1"/>
    <property type="molecule type" value="Genomic_DNA"/>
</dbReference>
<dbReference type="NCBIfam" id="TIGR02276">
    <property type="entry name" value="beta_rpt_yvtn"/>
    <property type="match status" value="1"/>
</dbReference>
<evidence type="ECO:0000313" key="1">
    <source>
        <dbReference type="EMBL" id="PPJ36363.1"/>
    </source>
</evidence>
<reference evidence="1 2" key="1">
    <citation type="submission" date="2018-02" db="EMBL/GenBank/DDBJ databases">
        <title>8 Nocardia nova and 1 Nocardia cyriacigeorgica strain used for evolution to TMP-SMX.</title>
        <authorList>
            <person name="Mehta H."/>
            <person name="Weng J."/>
            <person name="Shamoo Y."/>
        </authorList>
    </citation>
    <scope>NUCLEOTIDE SEQUENCE [LARGE SCALE GENOMIC DNA]</scope>
    <source>
        <strain evidence="1 2">MDA3139</strain>
    </source>
</reference>
<dbReference type="SUPFAM" id="SSF51004">
    <property type="entry name" value="C-terminal (heme d1) domain of cytochrome cd1-nitrite reductase"/>
    <property type="match status" value="1"/>
</dbReference>
<dbReference type="InterPro" id="IPR011964">
    <property type="entry name" value="YVTN_b-propeller_repeat"/>
</dbReference>
<evidence type="ECO:0000313" key="2">
    <source>
        <dbReference type="Proteomes" id="UP000239874"/>
    </source>
</evidence>
<accession>A0A2S6AME3</accession>
<dbReference type="AlphaFoldDB" id="A0A2S6AME3"/>
<proteinExistence type="predicted"/>
<dbReference type="InterPro" id="IPR051200">
    <property type="entry name" value="Host-pathogen_enzymatic-act"/>
</dbReference>
<dbReference type="InterPro" id="IPR011048">
    <property type="entry name" value="Haem_d1_sf"/>
</dbReference>
<dbReference type="PANTHER" id="PTHR47197:SF3">
    <property type="entry name" value="DIHYDRO-HEME D1 DEHYDROGENASE"/>
    <property type="match status" value="1"/>
</dbReference>
<dbReference type="Gene3D" id="2.130.10.10">
    <property type="entry name" value="YVTN repeat-like/Quinoprotein amine dehydrogenase"/>
    <property type="match status" value="2"/>
</dbReference>
<comment type="caution">
    <text evidence="1">The sequence shown here is derived from an EMBL/GenBank/DDBJ whole genome shotgun (WGS) entry which is preliminary data.</text>
</comment>
<dbReference type="InterPro" id="IPR015943">
    <property type="entry name" value="WD40/YVTN_repeat-like_dom_sf"/>
</dbReference>
<dbReference type="PANTHER" id="PTHR47197">
    <property type="entry name" value="PROTEIN NIRF"/>
    <property type="match status" value="1"/>
</dbReference>
<protein>
    <recommendedName>
        <fullName evidence="3">YncE family protein</fullName>
    </recommendedName>
</protein>
<dbReference type="Proteomes" id="UP000239874">
    <property type="component" value="Unassembled WGS sequence"/>
</dbReference>
<evidence type="ECO:0008006" key="3">
    <source>
        <dbReference type="Google" id="ProtNLM"/>
    </source>
</evidence>